<accession>A0AAD3D2A5</accession>
<comment type="caution">
    <text evidence="2">The sequence shown here is derived from an EMBL/GenBank/DDBJ whole genome shotgun (WGS) entry which is preliminary data.</text>
</comment>
<dbReference type="Proteomes" id="UP001054902">
    <property type="component" value="Unassembled WGS sequence"/>
</dbReference>
<gene>
    <name evidence="2" type="ORF">CTEN210_11285</name>
</gene>
<evidence type="ECO:0000313" key="3">
    <source>
        <dbReference type="Proteomes" id="UP001054902"/>
    </source>
</evidence>
<feature type="signal peptide" evidence="1">
    <location>
        <begin position="1"/>
        <end position="22"/>
    </location>
</feature>
<reference evidence="2 3" key="1">
    <citation type="journal article" date="2021" name="Sci. Rep.">
        <title>The genome of the diatom Chaetoceros tenuissimus carries an ancient integrated fragment of an extant virus.</title>
        <authorList>
            <person name="Hongo Y."/>
            <person name="Kimura K."/>
            <person name="Takaki Y."/>
            <person name="Yoshida Y."/>
            <person name="Baba S."/>
            <person name="Kobayashi G."/>
            <person name="Nagasaki K."/>
            <person name="Hano T."/>
            <person name="Tomaru Y."/>
        </authorList>
    </citation>
    <scope>NUCLEOTIDE SEQUENCE [LARGE SCALE GENOMIC DNA]</scope>
    <source>
        <strain evidence="2 3">NIES-3715</strain>
    </source>
</reference>
<keyword evidence="1" id="KW-0732">Signal</keyword>
<proteinExistence type="predicted"/>
<organism evidence="2 3">
    <name type="scientific">Chaetoceros tenuissimus</name>
    <dbReference type="NCBI Taxonomy" id="426638"/>
    <lineage>
        <taxon>Eukaryota</taxon>
        <taxon>Sar</taxon>
        <taxon>Stramenopiles</taxon>
        <taxon>Ochrophyta</taxon>
        <taxon>Bacillariophyta</taxon>
        <taxon>Coscinodiscophyceae</taxon>
        <taxon>Chaetocerotophycidae</taxon>
        <taxon>Chaetocerotales</taxon>
        <taxon>Chaetocerotaceae</taxon>
        <taxon>Chaetoceros</taxon>
    </lineage>
</organism>
<sequence>MMFNKSTALLSALLVTTSVTAADLRTKSTNEDIRNVIHSKDDIGAMLKNIPMNAIRKLNSETCESETANLYMNQGVQDALAVDISDYTTSSYCSGSSTKVSCDYKDAYSGLEAACESAGGQLFQYSVTMKGQGISVSYKNMADCIGASCDKDAALDIQEEFFSMFTAFGFEVTVKESGASNASAAAVAMIALTGVVATLI</sequence>
<dbReference type="EMBL" id="BLLK01000047">
    <property type="protein sequence ID" value="GFH54809.1"/>
    <property type="molecule type" value="Genomic_DNA"/>
</dbReference>
<name>A0AAD3D2A5_9STRA</name>
<keyword evidence="3" id="KW-1185">Reference proteome</keyword>
<protein>
    <submittedName>
        <fullName evidence="2">Uncharacterized protein</fullName>
    </submittedName>
</protein>
<evidence type="ECO:0000256" key="1">
    <source>
        <dbReference type="SAM" id="SignalP"/>
    </source>
</evidence>
<dbReference type="AlphaFoldDB" id="A0AAD3D2A5"/>
<evidence type="ECO:0000313" key="2">
    <source>
        <dbReference type="EMBL" id="GFH54809.1"/>
    </source>
</evidence>
<feature type="chain" id="PRO_5041907906" evidence="1">
    <location>
        <begin position="23"/>
        <end position="200"/>
    </location>
</feature>